<evidence type="ECO:0000313" key="1">
    <source>
        <dbReference type="EMBL" id="CAB4643065.1"/>
    </source>
</evidence>
<name>A0A6J6K3Y2_9ZZZZ</name>
<dbReference type="EMBL" id="CAEZVY010000069">
    <property type="protein sequence ID" value="CAB4643065.1"/>
    <property type="molecule type" value="Genomic_DNA"/>
</dbReference>
<gene>
    <name evidence="1" type="ORF">UFOPK2158_00761</name>
</gene>
<reference evidence="1" key="1">
    <citation type="submission" date="2020-05" db="EMBL/GenBank/DDBJ databases">
        <authorList>
            <person name="Chiriac C."/>
            <person name="Salcher M."/>
            <person name="Ghai R."/>
            <person name="Kavagutti S V."/>
        </authorList>
    </citation>
    <scope>NUCLEOTIDE SEQUENCE</scope>
</reference>
<organism evidence="1">
    <name type="scientific">freshwater metagenome</name>
    <dbReference type="NCBI Taxonomy" id="449393"/>
    <lineage>
        <taxon>unclassified sequences</taxon>
        <taxon>metagenomes</taxon>
        <taxon>ecological metagenomes</taxon>
    </lineage>
</organism>
<dbReference type="AlphaFoldDB" id="A0A6J6K3Y2"/>
<sequence>MHPANVRRISHETERDKVAFHFQRPAQILFVLLGQCGSRHRNAGKVNSFVVRYGSAHHNGRDHIRSIRGKRLETDLAVINEERVPGFHIAGKPLIGGSHKFLGALNIADGDGKRVSRSKHVRPVHELLKTNLWALKVHQYRDGLIEVARDRSNGLEDFRVDCEAPVAEIHTDNVDSGFHQSLNTVVARCCWPQCCHNLRASHAVLT</sequence>
<proteinExistence type="predicted"/>
<protein>
    <submittedName>
        <fullName evidence="1">Unannotated protein</fullName>
    </submittedName>
</protein>
<accession>A0A6J6K3Y2</accession>